<organism evidence="2 3">
    <name type="scientific">Popillia japonica</name>
    <name type="common">Japanese beetle</name>
    <dbReference type="NCBI Taxonomy" id="7064"/>
    <lineage>
        <taxon>Eukaryota</taxon>
        <taxon>Metazoa</taxon>
        <taxon>Ecdysozoa</taxon>
        <taxon>Arthropoda</taxon>
        <taxon>Hexapoda</taxon>
        <taxon>Insecta</taxon>
        <taxon>Pterygota</taxon>
        <taxon>Neoptera</taxon>
        <taxon>Endopterygota</taxon>
        <taxon>Coleoptera</taxon>
        <taxon>Polyphaga</taxon>
        <taxon>Scarabaeiformia</taxon>
        <taxon>Scarabaeidae</taxon>
        <taxon>Rutelinae</taxon>
        <taxon>Popillia</taxon>
    </lineage>
</organism>
<proteinExistence type="predicted"/>
<accession>A0AAW1JEF8</accession>
<sequence length="99" mass="11672">MSASSRSQNLGRDDRIRRPKRDEDARSYRFLPANGNRLNRRIGGDDAVHATSTGMLRRARRRRMSFAVRLCYLKIKSYLCLCPNVARFRRCTTVLYRNY</sequence>
<name>A0AAW1JEF8_POPJA</name>
<feature type="region of interest" description="Disordered" evidence="1">
    <location>
        <begin position="1"/>
        <end position="24"/>
    </location>
</feature>
<evidence type="ECO:0000313" key="2">
    <source>
        <dbReference type="EMBL" id="KAK9701775.1"/>
    </source>
</evidence>
<feature type="compositionally biased region" description="Polar residues" evidence="1">
    <location>
        <begin position="1"/>
        <end position="10"/>
    </location>
</feature>
<protein>
    <submittedName>
        <fullName evidence="2">Uncharacterized protein</fullName>
    </submittedName>
</protein>
<reference evidence="2 3" key="1">
    <citation type="journal article" date="2024" name="BMC Genomics">
        <title>De novo assembly and annotation of Popillia japonica's genome with initial clues to its potential as an invasive pest.</title>
        <authorList>
            <person name="Cucini C."/>
            <person name="Boschi S."/>
            <person name="Funari R."/>
            <person name="Cardaioli E."/>
            <person name="Iannotti N."/>
            <person name="Marturano G."/>
            <person name="Paoli F."/>
            <person name="Bruttini M."/>
            <person name="Carapelli A."/>
            <person name="Frati F."/>
            <person name="Nardi F."/>
        </authorList>
    </citation>
    <scope>NUCLEOTIDE SEQUENCE [LARGE SCALE GENOMIC DNA]</scope>
    <source>
        <strain evidence="2">DMR45628</strain>
    </source>
</reference>
<dbReference type="EMBL" id="JASPKY010000407">
    <property type="protein sequence ID" value="KAK9701775.1"/>
    <property type="molecule type" value="Genomic_DNA"/>
</dbReference>
<evidence type="ECO:0000313" key="3">
    <source>
        <dbReference type="Proteomes" id="UP001458880"/>
    </source>
</evidence>
<comment type="caution">
    <text evidence="2">The sequence shown here is derived from an EMBL/GenBank/DDBJ whole genome shotgun (WGS) entry which is preliminary data.</text>
</comment>
<keyword evidence="3" id="KW-1185">Reference proteome</keyword>
<gene>
    <name evidence="2" type="ORF">QE152_g30378</name>
</gene>
<dbReference type="AlphaFoldDB" id="A0AAW1JEF8"/>
<feature type="compositionally biased region" description="Basic and acidic residues" evidence="1">
    <location>
        <begin position="11"/>
        <end position="24"/>
    </location>
</feature>
<dbReference type="Proteomes" id="UP001458880">
    <property type="component" value="Unassembled WGS sequence"/>
</dbReference>
<evidence type="ECO:0000256" key="1">
    <source>
        <dbReference type="SAM" id="MobiDB-lite"/>
    </source>
</evidence>